<dbReference type="Proteomes" id="UP000237481">
    <property type="component" value="Unassembled WGS sequence"/>
</dbReference>
<keyword evidence="2" id="KW-1185">Reference proteome</keyword>
<proteinExistence type="predicted"/>
<accession>A0A2S4KQA0</accession>
<gene>
    <name evidence="1" type="ORF">TPAR_07440</name>
</gene>
<evidence type="ECO:0000313" key="1">
    <source>
        <dbReference type="EMBL" id="POR32352.1"/>
    </source>
</evidence>
<name>A0A2S4KQA0_9HYPO</name>
<comment type="caution">
    <text evidence="1">The sequence shown here is derived from an EMBL/GenBank/DDBJ whole genome shotgun (WGS) entry which is preliminary data.</text>
</comment>
<dbReference type="EMBL" id="PKSG01000877">
    <property type="protein sequence ID" value="POR32352.1"/>
    <property type="molecule type" value="Genomic_DNA"/>
</dbReference>
<reference evidence="1 2" key="1">
    <citation type="submission" date="2018-01" db="EMBL/GenBank/DDBJ databases">
        <title>Harnessing the power of phylogenomics to disentangle the directionality and signatures of interkingdom host jumping in the parasitic fungal genus Tolypocladium.</title>
        <authorList>
            <person name="Quandt C.A."/>
            <person name="Patterson W."/>
            <person name="Spatafora J.W."/>
        </authorList>
    </citation>
    <scope>NUCLEOTIDE SEQUENCE [LARGE SCALE GENOMIC DNA]</scope>
    <source>
        <strain evidence="1 2">NRBC 100945</strain>
    </source>
</reference>
<protein>
    <submittedName>
        <fullName evidence="1">Uncharacterized protein</fullName>
    </submittedName>
</protein>
<dbReference type="AlphaFoldDB" id="A0A2S4KQA0"/>
<organism evidence="1 2">
    <name type="scientific">Tolypocladium paradoxum</name>
    <dbReference type="NCBI Taxonomy" id="94208"/>
    <lineage>
        <taxon>Eukaryota</taxon>
        <taxon>Fungi</taxon>
        <taxon>Dikarya</taxon>
        <taxon>Ascomycota</taxon>
        <taxon>Pezizomycotina</taxon>
        <taxon>Sordariomycetes</taxon>
        <taxon>Hypocreomycetidae</taxon>
        <taxon>Hypocreales</taxon>
        <taxon>Ophiocordycipitaceae</taxon>
        <taxon>Tolypocladium</taxon>
    </lineage>
</organism>
<evidence type="ECO:0000313" key="2">
    <source>
        <dbReference type="Proteomes" id="UP000237481"/>
    </source>
</evidence>
<sequence>MLVLLPEAIASRGLYYSAIEPVLTISPSTIARPNARRRATVRLHALSCLSLLPNAIGLRWRYTISFRTSLYSEAYGLYPLIASGRPPLSTIKLSARLRISIKSTLRGLASGGILYTSSSLAGLTLSVGNSLKVVDDEAFNTFAAVYDYCLRMYARAHANDYYEDLPPPRNTSVGIPTYSPRGVTIGSILRRPTKTRVEIVISPIVLSTVLTRSRELSSTSLPLSLGRWRRRHGQVLYDLRPLPTLSYFARAAPTGVAANAINSVTLYSLLRLPGLLLVAAGNREAVIYGRHAQYPTRAPGAQCLRSL</sequence>